<dbReference type="AlphaFoldDB" id="A0A3S0HKI6"/>
<proteinExistence type="predicted"/>
<feature type="chain" id="PRO_5018602696" description="DUF3592 domain-containing protein" evidence="2">
    <location>
        <begin position="22"/>
        <end position="146"/>
    </location>
</feature>
<keyword evidence="4" id="KW-1185">Reference proteome</keyword>
<name>A0A3S0HKI6_9BACI</name>
<evidence type="ECO:0000256" key="1">
    <source>
        <dbReference type="SAM" id="Phobius"/>
    </source>
</evidence>
<evidence type="ECO:0008006" key="5">
    <source>
        <dbReference type="Google" id="ProtNLM"/>
    </source>
</evidence>
<comment type="caution">
    <text evidence="3">The sequence shown here is derived from an EMBL/GenBank/DDBJ whole genome shotgun (WGS) entry which is preliminary data.</text>
</comment>
<protein>
    <recommendedName>
        <fullName evidence="5">DUF3592 domain-containing protein</fullName>
    </recommendedName>
</protein>
<keyword evidence="1" id="KW-0472">Membrane</keyword>
<gene>
    <name evidence="3" type="ORF">EKG35_11970</name>
</gene>
<dbReference type="RefSeq" id="WP_126294701.1">
    <property type="nucleotide sequence ID" value="NZ_CP155468.1"/>
</dbReference>
<evidence type="ECO:0000313" key="3">
    <source>
        <dbReference type="EMBL" id="RTQ92414.1"/>
    </source>
</evidence>
<keyword evidence="2" id="KW-0732">Signal</keyword>
<dbReference type="OrthoDB" id="2357153at2"/>
<dbReference type="Proteomes" id="UP000276349">
    <property type="component" value="Unassembled WGS sequence"/>
</dbReference>
<feature type="transmembrane region" description="Helical" evidence="1">
    <location>
        <begin position="117"/>
        <end position="138"/>
    </location>
</feature>
<organism evidence="3 4">
    <name type="scientific">Lysinibacillus telephonicus</name>
    <dbReference type="NCBI Taxonomy" id="1714840"/>
    <lineage>
        <taxon>Bacteria</taxon>
        <taxon>Bacillati</taxon>
        <taxon>Bacillota</taxon>
        <taxon>Bacilli</taxon>
        <taxon>Bacillales</taxon>
        <taxon>Bacillaceae</taxon>
        <taxon>Lysinibacillus</taxon>
    </lineage>
</organism>
<keyword evidence="1" id="KW-0812">Transmembrane</keyword>
<evidence type="ECO:0000313" key="4">
    <source>
        <dbReference type="Proteomes" id="UP000276349"/>
    </source>
</evidence>
<keyword evidence="1" id="KW-1133">Transmembrane helix</keyword>
<feature type="signal peptide" evidence="2">
    <location>
        <begin position="1"/>
        <end position="21"/>
    </location>
</feature>
<reference evidence="3 4" key="1">
    <citation type="submission" date="2018-12" db="EMBL/GenBank/DDBJ databases">
        <authorList>
            <person name="Yu L."/>
        </authorList>
    </citation>
    <scope>NUCLEOTIDE SEQUENCE [LARGE SCALE GENOMIC DNA]</scope>
    <source>
        <strain evidence="3 4">S5H2222</strain>
    </source>
</reference>
<sequence>MKKVVLFFLLFIFMYSSSVQALSWAYAFVVWDGKVYKVTEEKLLESEIGESIGEVETRPNDMSGDYYGNASNSYPKGTKYFKINDIPTSSVIAVEVEDGVWQKAVYIQKAPFHWRNLFTNVVPIIILIVIIICLLFLIKVKRRSQN</sequence>
<evidence type="ECO:0000256" key="2">
    <source>
        <dbReference type="SAM" id="SignalP"/>
    </source>
</evidence>
<accession>A0A3S0HKI6</accession>
<dbReference type="EMBL" id="RXNR01000032">
    <property type="protein sequence ID" value="RTQ92414.1"/>
    <property type="molecule type" value="Genomic_DNA"/>
</dbReference>